<dbReference type="PANTHER" id="PTHR12697">
    <property type="entry name" value="PBS LYASE HEAT-LIKE PROTEIN"/>
    <property type="match status" value="1"/>
</dbReference>
<dbReference type="InterPro" id="IPR011989">
    <property type="entry name" value="ARM-like"/>
</dbReference>
<dbReference type="AlphaFoldDB" id="A0A8J3ITK9"/>
<comment type="caution">
    <text evidence="2">The sequence shown here is derived from an EMBL/GenBank/DDBJ whole genome shotgun (WGS) entry which is preliminary data.</text>
</comment>
<protein>
    <recommendedName>
        <fullName evidence="4">HEAT repeat domain-containing protein</fullName>
    </recommendedName>
</protein>
<dbReference type="SUPFAM" id="SSF48371">
    <property type="entry name" value="ARM repeat"/>
    <property type="match status" value="2"/>
</dbReference>
<accession>A0A8J3ITK9</accession>
<dbReference type="InterPro" id="IPR016024">
    <property type="entry name" value="ARM-type_fold"/>
</dbReference>
<evidence type="ECO:0008006" key="4">
    <source>
        <dbReference type="Google" id="ProtNLM"/>
    </source>
</evidence>
<name>A0A8J3ITK9_9CHLR</name>
<dbReference type="RefSeq" id="WP_220207184.1">
    <property type="nucleotide sequence ID" value="NZ_BNJK01000001.1"/>
</dbReference>
<dbReference type="GO" id="GO:0016491">
    <property type="term" value="F:oxidoreductase activity"/>
    <property type="evidence" value="ECO:0007669"/>
    <property type="project" value="TreeGrafter"/>
</dbReference>
<evidence type="ECO:0000256" key="1">
    <source>
        <dbReference type="ARBA" id="ARBA00045876"/>
    </source>
</evidence>
<dbReference type="InterPro" id="IPR004155">
    <property type="entry name" value="PBS_lyase_HEAT"/>
</dbReference>
<evidence type="ECO:0000313" key="2">
    <source>
        <dbReference type="EMBL" id="GHO96567.1"/>
    </source>
</evidence>
<proteinExistence type="predicted"/>
<dbReference type="PANTHER" id="PTHR12697:SF5">
    <property type="entry name" value="DEOXYHYPUSINE HYDROXYLASE"/>
    <property type="match status" value="1"/>
</dbReference>
<dbReference type="EMBL" id="BNJK01000001">
    <property type="protein sequence ID" value="GHO96567.1"/>
    <property type="molecule type" value="Genomic_DNA"/>
</dbReference>
<keyword evidence="3" id="KW-1185">Reference proteome</keyword>
<dbReference type="Proteomes" id="UP000597444">
    <property type="component" value="Unassembled WGS sequence"/>
</dbReference>
<comment type="function">
    <text evidence="1">Catalyzes the hydroxylation of the N(6)-(4-aminobutyl)-L-lysine intermediate produced by deoxyhypusine synthase/DHPS on a critical lysine of the eukaryotic translation initiation factor 5A/eIF-5A. This is the second step of the post-translational modification of that lysine into an unusual amino acid residue named hypusine. Hypusination is unique to mature eIF-5A factor and is essential for its function.</text>
</comment>
<dbReference type="Gene3D" id="1.25.10.10">
    <property type="entry name" value="Leucine-rich Repeat Variant"/>
    <property type="match status" value="4"/>
</dbReference>
<dbReference type="InterPro" id="IPR021133">
    <property type="entry name" value="HEAT_type_2"/>
</dbReference>
<evidence type="ECO:0000313" key="3">
    <source>
        <dbReference type="Proteomes" id="UP000597444"/>
    </source>
</evidence>
<dbReference type="Pfam" id="PF13646">
    <property type="entry name" value="HEAT_2"/>
    <property type="match status" value="4"/>
</dbReference>
<gene>
    <name evidence="2" type="ORF">KSF_066150</name>
</gene>
<organism evidence="2 3">
    <name type="scientific">Reticulibacter mediterranei</name>
    <dbReference type="NCBI Taxonomy" id="2778369"/>
    <lineage>
        <taxon>Bacteria</taxon>
        <taxon>Bacillati</taxon>
        <taxon>Chloroflexota</taxon>
        <taxon>Ktedonobacteria</taxon>
        <taxon>Ktedonobacterales</taxon>
        <taxon>Reticulibacteraceae</taxon>
        <taxon>Reticulibacter</taxon>
    </lineage>
</organism>
<dbReference type="SMART" id="SM00567">
    <property type="entry name" value="EZ_HEAT"/>
    <property type="match status" value="10"/>
</dbReference>
<reference evidence="2" key="1">
    <citation type="submission" date="2020-10" db="EMBL/GenBank/DDBJ databases">
        <title>Taxonomic study of unclassified bacteria belonging to the class Ktedonobacteria.</title>
        <authorList>
            <person name="Yabe S."/>
            <person name="Wang C.M."/>
            <person name="Zheng Y."/>
            <person name="Sakai Y."/>
            <person name="Cavaletti L."/>
            <person name="Monciardini P."/>
            <person name="Donadio S."/>
        </authorList>
    </citation>
    <scope>NUCLEOTIDE SEQUENCE</scope>
    <source>
        <strain evidence="2">ID150040</strain>
    </source>
</reference>
<dbReference type="PROSITE" id="PS50077">
    <property type="entry name" value="HEAT_REPEAT"/>
    <property type="match status" value="1"/>
</dbReference>
<sequence>MRDMFSFCMLVHEKDELSILQEISYVALEERRVVPPPIEGARSSSSEFIPHALSQQEESVHHVSSSSLSLILSEEAFETAFNHPAWQHRLETIRAVASFGKHIPARIRRLLTQALRDISPSVRSAAAQLIADIGDTTFKEALLQAFDDPEPHVRASIIQALGSLQEESCYALLEAALDDPDELVQEAAIWTLTKQEEQRPTLRLIAMLKHPNAFLRATAAEALGTIKEQLSQEAFIQVLMATADDEDEMVRAAALRILGTYGNVVSTEFFLEALHDEESVVRATAIHVLGERREVMGIEAIMLALSDEDEIVQEEISQALGKLSRSCYQQLSSTFLLSTLLHKHASVRRIGTWLLGELKETAALPALIHLIVHDTCEEVRITAACALGEFQDQEVYGALAHVVRADTSTQVRIAALTALGIQVPLSLLIHLIDCDDNEEIRIAAISAIGKCGEQKACATLKRLALHEPVLQIRIAAITMLGEMGDEHEESILDVLLALTKDRHAKVQQAAEYMLSQRIQRDIQRERPVDEKHVQMPPLEKEFQASLASIAPVKQGAKMKFESLLNFVEGKKGFVLANTCNEKTLVLNFNYQYDEEHTLYDALITSLAPNMRVHHTESALSDTDAEVRAMAARMYEQIQERPVAEILIVACDLSCREPADLERKIPMKMIICLVGYHHVRHDDVTIRQSLAAYLHPNRRHPFFRLIRDWTDIAFGSIHTSSHLRLWHHHLHTYALSKRFQRERQVQLVGQRQMQKKYTLLPFEPFS</sequence>